<accession>A0A6P6IGK0</accession>
<dbReference type="InterPro" id="IPR052728">
    <property type="entry name" value="O2_lipid_transport_reg"/>
</dbReference>
<feature type="transmembrane region" description="Helical" evidence="2">
    <location>
        <begin position="325"/>
        <end position="345"/>
    </location>
</feature>
<dbReference type="KEGG" id="pcoo:112868156"/>
<sequence>MLICVAKGSQVLSGPHIHRNVSLKCMQDTDEFLSDLNSVEPKEYALRMYDSVGKLGSNILNGNVDRLGSYSECLSARAPSGRFQGQYCKFQILQDGAAYSVGVCVPDSCTEEDVTVMSRLDIFRFRNTSFLAPSLSLFAINSSSSSGTGAARCATGTFPLDTFVAMCLCLTSLGLLLPLAGTVYVAARGRGPDYRESPSHRARPATDGSLPLRETQRSDPGNRAGGLAHLSLSGTPSRGQRFLGATEHALKCFSWQKNVPAIRTTETPAGGVCSALNGIRALSLLWIISGHTSQMTAWLSLDNVLEWKSRVLKNPLYLYSRSGPFYLGVDTFFLISGWLSARSFLRMHQNSDKGTTLNVILRYFLSRLTRLQPLHMYSVCLLAGLFSLVPWGPVWEVPKFHVDNCRRAWWTNLLLLNNFLWVQNACNGWTWYLANDFQCHLITPAIVLIHRKSKHVLVLLGAMLFLASFTATALLTLAYSLPVAAPSEASENVTVLYFSEYYTKPYCRFGPFLVGLFLSIFMHQNHQANILKTKTQALLGWTCSLATLFAVVALAYAVDDTSVTSSPAVAVYQALHRTLWAAAVGWVLLACQEGYGGSTDMLRDCTDLGQKPPSPFQRLAAHDFRIRAGNGTDMCTESWKPYDWLGLEGTGRRLGYSGNGFAAESFSFPSDAVGAQPPVFWGVNPSPRNAEQTRVRVALLWFKAPPCRWPGCCSARGFQTDPSTNGARYQSKSTTKSLMLPPSLW</sequence>
<feature type="transmembrane region" description="Helical" evidence="2">
    <location>
        <begin position="501"/>
        <end position="522"/>
    </location>
</feature>
<feature type="transmembrane region" description="Helical" evidence="2">
    <location>
        <begin position="570"/>
        <end position="591"/>
    </location>
</feature>
<dbReference type="RefSeq" id="XP_025786904.1">
    <property type="nucleotide sequence ID" value="XM_025931119.1"/>
</dbReference>
<feature type="transmembrane region" description="Helical" evidence="2">
    <location>
        <begin position="163"/>
        <end position="187"/>
    </location>
</feature>
<evidence type="ECO:0000259" key="3">
    <source>
        <dbReference type="SMART" id="SM00703"/>
    </source>
</evidence>
<dbReference type="PANTHER" id="PTHR11161">
    <property type="entry name" value="O-ACYLTRANSFERASE"/>
    <property type="match status" value="1"/>
</dbReference>
<dbReference type="Proteomes" id="UP000515131">
    <property type="component" value="Unplaced"/>
</dbReference>
<dbReference type="PANTHER" id="PTHR11161:SF0">
    <property type="entry name" value="O-ACYLTRANSFERASE LIKE PROTEIN"/>
    <property type="match status" value="1"/>
</dbReference>
<dbReference type="SMART" id="SM00703">
    <property type="entry name" value="NRF"/>
    <property type="match status" value="1"/>
</dbReference>
<keyword evidence="2" id="KW-1133">Transmembrane helix</keyword>
<dbReference type="GeneID" id="112868156"/>
<dbReference type="InterPro" id="IPR006621">
    <property type="entry name" value="Nose-resist-to-fluoxetine_N"/>
</dbReference>
<organism evidence="4 5">
    <name type="scientific">Puma concolor</name>
    <name type="common">Mountain lion</name>
    <name type="synonym">Felis concolor</name>
    <dbReference type="NCBI Taxonomy" id="9696"/>
    <lineage>
        <taxon>Eukaryota</taxon>
        <taxon>Metazoa</taxon>
        <taxon>Chordata</taxon>
        <taxon>Craniata</taxon>
        <taxon>Vertebrata</taxon>
        <taxon>Euteleostomi</taxon>
        <taxon>Mammalia</taxon>
        <taxon>Eutheria</taxon>
        <taxon>Laurasiatheria</taxon>
        <taxon>Carnivora</taxon>
        <taxon>Feliformia</taxon>
        <taxon>Felidae</taxon>
        <taxon>Felinae</taxon>
        <taxon>Puma</taxon>
    </lineage>
</organism>
<dbReference type="Pfam" id="PF20146">
    <property type="entry name" value="NRF"/>
    <property type="match status" value="1"/>
</dbReference>
<keyword evidence="2" id="KW-0812">Transmembrane</keyword>
<evidence type="ECO:0000256" key="1">
    <source>
        <dbReference type="SAM" id="MobiDB-lite"/>
    </source>
</evidence>
<evidence type="ECO:0000313" key="4">
    <source>
        <dbReference type="Proteomes" id="UP000515131"/>
    </source>
</evidence>
<dbReference type="GO" id="GO:0016747">
    <property type="term" value="F:acyltransferase activity, transferring groups other than amino-acyl groups"/>
    <property type="evidence" value="ECO:0007669"/>
    <property type="project" value="InterPro"/>
</dbReference>
<dbReference type="InterPro" id="IPR002656">
    <property type="entry name" value="Acyl_transf_3_dom"/>
</dbReference>
<feature type="domain" description="Nose resistant-to-fluoxetine protein N-terminal" evidence="3">
    <location>
        <begin position="22"/>
        <end position="143"/>
    </location>
</feature>
<reference evidence="5" key="1">
    <citation type="submission" date="2025-08" db="UniProtKB">
        <authorList>
            <consortium name="RefSeq"/>
        </authorList>
    </citation>
    <scope>IDENTIFICATION</scope>
    <source>
        <tissue evidence="5">Blood</tissue>
    </source>
</reference>
<evidence type="ECO:0000313" key="5">
    <source>
        <dbReference type="RefSeq" id="XP_025786904.1"/>
    </source>
</evidence>
<evidence type="ECO:0000256" key="2">
    <source>
        <dbReference type="SAM" id="Phobius"/>
    </source>
</evidence>
<dbReference type="Pfam" id="PF01757">
    <property type="entry name" value="Acyl_transf_3"/>
    <property type="match status" value="1"/>
</dbReference>
<proteinExistence type="predicted"/>
<feature type="transmembrane region" description="Helical" evidence="2">
    <location>
        <begin position="456"/>
        <end position="481"/>
    </location>
</feature>
<keyword evidence="2" id="KW-0472">Membrane</keyword>
<name>A0A6P6IGK0_PUMCO</name>
<feature type="transmembrane region" description="Helical" evidence="2">
    <location>
        <begin position="374"/>
        <end position="392"/>
    </location>
</feature>
<protein>
    <submittedName>
        <fullName evidence="5">O-acyltransferase like protein</fullName>
    </submittedName>
</protein>
<gene>
    <name evidence="5" type="primary">LOC112868156</name>
</gene>
<dbReference type="AlphaFoldDB" id="A0A6P6IGK0"/>
<feature type="transmembrane region" description="Helical" evidence="2">
    <location>
        <begin position="538"/>
        <end position="558"/>
    </location>
</feature>
<feature type="region of interest" description="Disordered" evidence="1">
    <location>
        <begin position="192"/>
        <end position="233"/>
    </location>
</feature>
<keyword evidence="4" id="KW-1185">Reference proteome</keyword>